<gene>
    <name evidence="3" type="ORF">CM83_104920</name>
</gene>
<name>A0A0A9Y4D0_LYGHE</name>
<feature type="region of interest" description="Disordered" evidence="1">
    <location>
        <begin position="1"/>
        <end position="22"/>
    </location>
</feature>
<sequence>VTVGTDMAESPEPRHNLRDRSQLKPPDRFECFSTTVCDVFPPEPTTYKEVVRSEDSEKWLEAMKDDIKSLNKNKTWRLVEPVHGRKLVDCRWVFRVKRKKDGEIERWKARLVARGFSQEPGLYYKETYSPVVKK</sequence>
<feature type="non-terminal residue" evidence="3">
    <location>
        <position position="1"/>
    </location>
</feature>
<dbReference type="Pfam" id="PF07727">
    <property type="entry name" value="RVT_2"/>
    <property type="match status" value="1"/>
</dbReference>
<dbReference type="AlphaFoldDB" id="A0A0A9Y4D0"/>
<proteinExistence type="predicted"/>
<accession>A0A0A9Y4D0</accession>
<evidence type="ECO:0000313" key="3">
    <source>
        <dbReference type="EMBL" id="JAG27024.1"/>
    </source>
</evidence>
<reference evidence="3" key="2">
    <citation type="submission" date="2014-07" db="EMBL/GenBank/DDBJ databases">
        <authorList>
            <person name="Hull J."/>
        </authorList>
    </citation>
    <scope>NUCLEOTIDE SEQUENCE</scope>
</reference>
<evidence type="ECO:0000256" key="1">
    <source>
        <dbReference type="SAM" id="MobiDB-lite"/>
    </source>
</evidence>
<organism evidence="3">
    <name type="scientific">Lygus hesperus</name>
    <name type="common">Western plant bug</name>
    <dbReference type="NCBI Taxonomy" id="30085"/>
    <lineage>
        <taxon>Eukaryota</taxon>
        <taxon>Metazoa</taxon>
        <taxon>Ecdysozoa</taxon>
        <taxon>Arthropoda</taxon>
        <taxon>Hexapoda</taxon>
        <taxon>Insecta</taxon>
        <taxon>Pterygota</taxon>
        <taxon>Neoptera</taxon>
        <taxon>Paraneoptera</taxon>
        <taxon>Hemiptera</taxon>
        <taxon>Heteroptera</taxon>
        <taxon>Panheteroptera</taxon>
        <taxon>Cimicomorpha</taxon>
        <taxon>Miridae</taxon>
        <taxon>Mirini</taxon>
        <taxon>Lygus</taxon>
    </lineage>
</organism>
<dbReference type="InterPro" id="IPR013103">
    <property type="entry name" value="RVT_2"/>
</dbReference>
<dbReference type="EMBL" id="GBHO01016580">
    <property type="protein sequence ID" value="JAG27024.1"/>
    <property type="molecule type" value="Transcribed_RNA"/>
</dbReference>
<reference evidence="3" key="1">
    <citation type="journal article" date="2014" name="PLoS ONE">
        <title>Transcriptome-Based Identification of ABC Transporters in the Western Tarnished Plant Bug Lygus hesperus.</title>
        <authorList>
            <person name="Hull J.J."/>
            <person name="Chaney K."/>
            <person name="Geib S.M."/>
            <person name="Fabrick J.A."/>
            <person name="Brent C.S."/>
            <person name="Walsh D."/>
            <person name="Lavine L.C."/>
        </authorList>
    </citation>
    <scope>NUCLEOTIDE SEQUENCE</scope>
</reference>
<protein>
    <submittedName>
        <fullName evidence="3">Putative mitochondrial protein AtMg00820</fullName>
    </submittedName>
</protein>
<evidence type="ECO:0000259" key="2">
    <source>
        <dbReference type="Pfam" id="PF07727"/>
    </source>
</evidence>
<feature type="compositionally biased region" description="Basic and acidic residues" evidence="1">
    <location>
        <begin position="11"/>
        <end position="22"/>
    </location>
</feature>
<feature type="domain" description="Reverse transcriptase Ty1/copia-type" evidence="2">
    <location>
        <begin position="73"/>
        <end position="133"/>
    </location>
</feature>